<dbReference type="OrthoDB" id="8533280at2"/>
<name>A0A099KQV4_COLPS</name>
<dbReference type="InterPro" id="IPR002104">
    <property type="entry name" value="Integrase_catalytic"/>
</dbReference>
<dbReference type="InterPro" id="IPR013762">
    <property type="entry name" value="Integrase-like_cat_sf"/>
</dbReference>
<gene>
    <name evidence="3" type="ORF">ND2E_2367</name>
</gene>
<organism evidence="3 4">
    <name type="scientific">Colwellia psychrerythraea</name>
    <name type="common">Vibrio psychroerythus</name>
    <dbReference type="NCBI Taxonomy" id="28229"/>
    <lineage>
        <taxon>Bacteria</taxon>
        <taxon>Pseudomonadati</taxon>
        <taxon>Pseudomonadota</taxon>
        <taxon>Gammaproteobacteria</taxon>
        <taxon>Alteromonadales</taxon>
        <taxon>Colwelliaceae</taxon>
        <taxon>Colwellia</taxon>
    </lineage>
</organism>
<accession>A0A099KQV4</accession>
<dbReference type="Gene3D" id="1.10.443.10">
    <property type="entry name" value="Intergrase catalytic core"/>
    <property type="match status" value="1"/>
</dbReference>
<dbReference type="PATRIC" id="fig|28229.4.peg.1395"/>
<dbReference type="InterPro" id="IPR011010">
    <property type="entry name" value="DNA_brk_join_enz"/>
</dbReference>
<dbReference type="Proteomes" id="UP000029843">
    <property type="component" value="Unassembled WGS sequence"/>
</dbReference>
<dbReference type="SUPFAM" id="SSF56349">
    <property type="entry name" value="DNA breaking-rejoining enzymes"/>
    <property type="match status" value="1"/>
</dbReference>
<sequence length="419" mass="48186">MFDWNANAFLTHVGGGPSVYNIKPLATTVVKKAYNLNLFCSFIEKENTSIYNINDSKLYEYVDHLKDRGIFDDTIIKHVRIALEYITYSSNRQPEAMLATSDEEDIGSYKVHYQNKKVKRGGVERPYLTHHCLKGLIHISNDVDYIRDFELEMWIDAINNTTYHPEVDEFLIGRWQAFTTLLDITGSRITEVHQITRSMIKLAAKNLLSSNKQPIIRNIPILKGKFKGKKREVTTTKEDIQVLLWHIEMVENMFPEISHDAIFVDLRNGAALKATYLKNYAKKVINKSKYCPDLRHINNHSFRHRFITLNIAKSIKKLSKSGSFHNILTVAANACRKITMHASNDTLSRYIHLANEIDEAYSEQSVKGNSIPTQIKVRVKNMIKVAGFLQSDDIGEKEALDSFIKTLSELHRLFINNHN</sequence>
<evidence type="ECO:0000313" key="3">
    <source>
        <dbReference type="EMBL" id="KGJ92901.1"/>
    </source>
</evidence>
<evidence type="ECO:0000313" key="4">
    <source>
        <dbReference type="Proteomes" id="UP000029843"/>
    </source>
</evidence>
<dbReference type="GO" id="GO:0006310">
    <property type="term" value="P:DNA recombination"/>
    <property type="evidence" value="ECO:0007669"/>
    <property type="project" value="UniProtKB-KW"/>
</dbReference>
<reference evidence="3 4" key="1">
    <citation type="submission" date="2014-08" db="EMBL/GenBank/DDBJ databases">
        <title>Genomic and Phenotypic Diversity of Colwellia psychrerythraea strains from Disparate Marine Basins.</title>
        <authorList>
            <person name="Techtmann S.M."/>
            <person name="Stelling S.C."/>
            <person name="Utturkar S.M."/>
            <person name="Alshibli N."/>
            <person name="Harris A."/>
            <person name="Brown S.D."/>
            <person name="Hazen T.C."/>
        </authorList>
    </citation>
    <scope>NUCLEOTIDE SEQUENCE [LARGE SCALE GENOMIC DNA]</scope>
    <source>
        <strain evidence="3 4">ND2E</strain>
    </source>
</reference>
<dbReference type="EMBL" id="JQED01000015">
    <property type="protein sequence ID" value="KGJ92901.1"/>
    <property type="molecule type" value="Genomic_DNA"/>
</dbReference>
<comment type="caution">
    <text evidence="3">The sequence shown here is derived from an EMBL/GenBank/DDBJ whole genome shotgun (WGS) entry which is preliminary data.</text>
</comment>
<dbReference type="CDD" id="cd00397">
    <property type="entry name" value="DNA_BRE_C"/>
    <property type="match status" value="1"/>
</dbReference>
<dbReference type="AlphaFoldDB" id="A0A099KQV4"/>
<proteinExistence type="predicted"/>
<feature type="domain" description="Tyr recombinase" evidence="2">
    <location>
        <begin position="141"/>
        <end position="363"/>
    </location>
</feature>
<dbReference type="PROSITE" id="PS51898">
    <property type="entry name" value="TYR_RECOMBINASE"/>
    <property type="match status" value="1"/>
</dbReference>
<dbReference type="GO" id="GO:0015074">
    <property type="term" value="P:DNA integration"/>
    <property type="evidence" value="ECO:0007669"/>
    <property type="project" value="InterPro"/>
</dbReference>
<dbReference type="GO" id="GO:0003677">
    <property type="term" value="F:DNA binding"/>
    <property type="evidence" value="ECO:0007669"/>
    <property type="project" value="InterPro"/>
</dbReference>
<keyword evidence="1" id="KW-0233">DNA recombination</keyword>
<protein>
    <submittedName>
        <fullName evidence="3">Integrase family protein</fullName>
    </submittedName>
</protein>
<evidence type="ECO:0000259" key="2">
    <source>
        <dbReference type="PROSITE" id="PS51898"/>
    </source>
</evidence>
<evidence type="ECO:0000256" key="1">
    <source>
        <dbReference type="ARBA" id="ARBA00023172"/>
    </source>
</evidence>